<organism evidence="6 7">
    <name type="scientific">Batrachochytrium salamandrivorans</name>
    <dbReference type="NCBI Taxonomy" id="1357716"/>
    <lineage>
        <taxon>Eukaryota</taxon>
        <taxon>Fungi</taxon>
        <taxon>Fungi incertae sedis</taxon>
        <taxon>Chytridiomycota</taxon>
        <taxon>Chytridiomycota incertae sedis</taxon>
        <taxon>Chytridiomycetes</taxon>
        <taxon>Rhizophydiales</taxon>
        <taxon>Rhizophydiales incertae sedis</taxon>
        <taxon>Batrachochytrium</taxon>
    </lineage>
</organism>
<dbReference type="Proteomes" id="UP001648503">
    <property type="component" value="Unassembled WGS sequence"/>
</dbReference>
<accession>A0ABQ8EZC4</accession>
<feature type="transmembrane region" description="Helical" evidence="5">
    <location>
        <begin position="50"/>
        <end position="69"/>
    </location>
</feature>
<evidence type="ECO:0000313" key="6">
    <source>
        <dbReference type="EMBL" id="KAH6589292.1"/>
    </source>
</evidence>
<keyword evidence="3 5" id="KW-1133">Transmembrane helix</keyword>
<dbReference type="PANTHER" id="PTHR13531">
    <property type="entry name" value="GEO07735P1-RELATED-RELATED"/>
    <property type="match status" value="1"/>
</dbReference>
<evidence type="ECO:0000313" key="7">
    <source>
        <dbReference type="Proteomes" id="UP001648503"/>
    </source>
</evidence>
<keyword evidence="7" id="KW-1185">Reference proteome</keyword>
<evidence type="ECO:0000256" key="5">
    <source>
        <dbReference type="SAM" id="Phobius"/>
    </source>
</evidence>
<sequence>MFSWKVTWLGLGAWSKFQTLFLLVTFIIIEPFRLWLGYSGNMKERVSDLSGCFLYSICPQLIICVYFMFCQPIMGNGVTMPFDYALNLVYACLVAAEIVFGYLAARRIVHSHTMHMFMIVGEAVQDHLH</sequence>
<keyword evidence="4 5" id="KW-0472">Membrane</keyword>
<proteinExistence type="predicted"/>
<evidence type="ECO:0000256" key="4">
    <source>
        <dbReference type="ARBA" id="ARBA00023136"/>
    </source>
</evidence>
<comment type="caution">
    <text evidence="6">The sequence shown here is derived from an EMBL/GenBank/DDBJ whole genome shotgun (WGS) entry which is preliminary data.</text>
</comment>
<protein>
    <submittedName>
        <fullName evidence="6">Uncharacterized protein</fullName>
    </submittedName>
</protein>
<evidence type="ECO:0000256" key="3">
    <source>
        <dbReference type="ARBA" id="ARBA00022989"/>
    </source>
</evidence>
<name>A0ABQ8EZC4_9FUNG</name>
<feature type="transmembrane region" description="Helical" evidence="5">
    <location>
        <begin position="84"/>
        <end position="105"/>
    </location>
</feature>
<dbReference type="InterPro" id="IPR019184">
    <property type="entry name" value="Uncharacterised_TM-17"/>
</dbReference>
<evidence type="ECO:0000256" key="1">
    <source>
        <dbReference type="ARBA" id="ARBA00004141"/>
    </source>
</evidence>
<dbReference type="PANTHER" id="PTHR13531:SF6">
    <property type="entry name" value="TMEM (HUMAN TRANSMEMBRANE PROTEIN) HOMOLOG"/>
    <property type="match status" value="1"/>
</dbReference>
<keyword evidence="2 5" id="KW-0812">Transmembrane</keyword>
<feature type="transmembrane region" description="Helical" evidence="5">
    <location>
        <begin position="20"/>
        <end position="38"/>
    </location>
</feature>
<dbReference type="EMBL" id="JAFCIX010000469">
    <property type="protein sequence ID" value="KAH6589292.1"/>
    <property type="molecule type" value="Genomic_DNA"/>
</dbReference>
<reference evidence="6 7" key="1">
    <citation type="submission" date="2021-02" db="EMBL/GenBank/DDBJ databases">
        <title>Variation within the Batrachochytrium salamandrivorans European outbreak.</title>
        <authorList>
            <person name="Kelly M."/>
            <person name="Pasmans F."/>
            <person name="Shea T.P."/>
            <person name="Munoz J.F."/>
            <person name="Carranza S."/>
            <person name="Cuomo C.A."/>
            <person name="Martel A."/>
        </authorList>
    </citation>
    <scope>NUCLEOTIDE SEQUENCE [LARGE SCALE GENOMIC DNA]</scope>
    <source>
        <strain evidence="6 7">AMFP18/2</strain>
    </source>
</reference>
<gene>
    <name evidence="6" type="ORF">BASA50_010167</name>
</gene>
<dbReference type="Pfam" id="PF09799">
    <property type="entry name" value="Transmemb_17"/>
    <property type="match status" value="1"/>
</dbReference>
<comment type="subcellular location">
    <subcellularLocation>
        <location evidence="1">Membrane</location>
        <topology evidence="1">Multi-pass membrane protein</topology>
    </subcellularLocation>
</comment>
<evidence type="ECO:0000256" key="2">
    <source>
        <dbReference type="ARBA" id="ARBA00022692"/>
    </source>
</evidence>